<protein>
    <recommendedName>
        <fullName evidence="5">TPX2 C-terminal domain-containing protein</fullName>
    </recommendedName>
</protein>
<feature type="region of interest" description="Disordered" evidence="2">
    <location>
        <begin position="80"/>
        <end position="102"/>
    </location>
</feature>
<organism evidence="3 4">
    <name type="scientific">Lactuca virosa</name>
    <dbReference type="NCBI Taxonomy" id="75947"/>
    <lineage>
        <taxon>Eukaryota</taxon>
        <taxon>Viridiplantae</taxon>
        <taxon>Streptophyta</taxon>
        <taxon>Embryophyta</taxon>
        <taxon>Tracheophyta</taxon>
        <taxon>Spermatophyta</taxon>
        <taxon>Magnoliopsida</taxon>
        <taxon>eudicotyledons</taxon>
        <taxon>Gunneridae</taxon>
        <taxon>Pentapetalae</taxon>
        <taxon>asterids</taxon>
        <taxon>campanulids</taxon>
        <taxon>Asterales</taxon>
        <taxon>Asteraceae</taxon>
        <taxon>Cichorioideae</taxon>
        <taxon>Cichorieae</taxon>
        <taxon>Lactucinae</taxon>
        <taxon>Lactuca</taxon>
    </lineage>
</organism>
<keyword evidence="4" id="KW-1185">Reference proteome</keyword>
<name>A0AAU9MGD8_9ASTR</name>
<reference evidence="3 4" key="1">
    <citation type="submission" date="2022-01" db="EMBL/GenBank/DDBJ databases">
        <authorList>
            <person name="Xiong W."/>
            <person name="Schranz E."/>
        </authorList>
    </citation>
    <scope>NUCLEOTIDE SEQUENCE [LARGE SCALE GENOMIC DNA]</scope>
</reference>
<evidence type="ECO:0000313" key="3">
    <source>
        <dbReference type="EMBL" id="CAH1427028.1"/>
    </source>
</evidence>
<dbReference type="EMBL" id="CAKMRJ010002223">
    <property type="protein sequence ID" value="CAH1427028.1"/>
    <property type="molecule type" value="Genomic_DNA"/>
</dbReference>
<keyword evidence="1" id="KW-0175">Coiled coil</keyword>
<proteinExistence type="predicted"/>
<feature type="coiled-coil region" evidence="1">
    <location>
        <begin position="47"/>
        <end position="75"/>
    </location>
</feature>
<comment type="caution">
    <text evidence="3">The sequence shown here is derived from an EMBL/GenBank/DDBJ whole genome shotgun (WGS) entry which is preliminary data.</text>
</comment>
<evidence type="ECO:0008006" key="5">
    <source>
        <dbReference type="Google" id="ProtNLM"/>
    </source>
</evidence>
<dbReference type="Proteomes" id="UP001157418">
    <property type="component" value="Unassembled WGS sequence"/>
</dbReference>
<sequence length="102" mass="11839">MIKDPTLKLPRKKNVSFTKPITISEPIVQTKVPQIDPNDRGKQKFVFKSKKEVAKEAQQEVNEELAKELQAEQLKANQEVLLGKRSSEISPEERNTWYDKQF</sequence>
<evidence type="ECO:0000256" key="1">
    <source>
        <dbReference type="SAM" id="Coils"/>
    </source>
</evidence>
<evidence type="ECO:0000313" key="4">
    <source>
        <dbReference type="Proteomes" id="UP001157418"/>
    </source>
</evidence>
<feature type="compositionally biased region" description="Basic and acidic residues" evidence="2">
    <location>
        <begin position="85"/>
        <end position="102"/>
    </location>
</feature>
<gene>
    <name evidence="3" type="ORF">LVIROSA_LOCUS14072</name>
</gene>
<accession>A0AAU9MGD8</accession>
<dbReference type="AlphaFoldDB" id="A0AAU9MGD8"/>
<evidence type="ECO:0000256" key="2">
    <source>
        <dbReference type="SAM" id="MobiDB-lite"/>
    </source>
</evidence>